<dbReference type="SUPFAM" id="SSF53474">
    <property type="entry name" value="alpha/beta-Hydrolases"/>
    <property type="match status" value="1"/>
</dbReference>
<evidence type="ECO:0000313" key="2">
    <source>
        <dbReference type="EMBL" id="AYG85146.1"/>
    </source>
</evidence>
<dbReference type="Pfam" id="PF12146">
    <property type="entry name" value="Hydrolase_4"/>
    <property type="match status" value="1"/>
</dbReference>
<dbReference type="Proteomes" id="UP000271554">
    <property type="component" value="Chromosome"/>
</dbReference>
<dbReference type="RefSeq" id="WP_246033773.1">
    <property type="nucleotide sequence ID" value="NZ_CP032698.1"/>
</dbReference>
<dbReference type="Gene3D" id="3.40.50.1820">
    <property type="entry name" value="alpha/beta hydrolase"/>
    <property type="match status" value="1"/>
</dbReference>
<evidence type="ECO:0000259" key="1">
    <source>
        <dbReference type="Pfam" id="PF12146"/>
    </source>
</evidence>
<dbReference type="InterPro" id="IPR022742">
    <property type="entry name" value="Hydrolase_4"/>
</dbReference>
<dbReference type="EMBL" id="CP032698">
    <property type="protein sequence ID" value="AYG85146.1"/>
    <property type="molecule type" value="Genomic_DNA"/>
</dbReference>
<accession>A0A387HMJ4</accession>
<keyword evidence="3" id="KW-1185">Reference proteome</keyword>
<sequence>MLLHGGRADGLTPPPWVNLPALRLRWFGTAILRAQPRHTLLLASVRYRRRGWNGQQADPVHDAHDALNELGRLAPGLPVVLIGHSMGGRAALRAAEHPSVRGVVALAPWCPTNEPVSHLRDRTVALLHDPKDRVTRADQTWAFAERARAHGADVHTVAMPHGGHTMIRGAQHWQKLAAHFATAILNGTPLTQPS</sequence>
<evidence type="ECO:0000313" key="3">
    <source>
        <dbReference type="Proteomes" id="UP000271554"/>
    </source>
</evidence>
<reference evidence="2 3" key="1">
    <citation type="submission" date="2018-10" db="EMBL/GenBank/DDBJ databases">
        <title>Relationship between Morphology and Antimicrobial Activity in Streptomyces.</title>
        <authorList>
            <person name="Kang H.J."/>
            <person name="Kim S.B."/>
        </authorList>
    </citation>
    <scope>NUCLEOTIDE SEQUENCE [LARGE SCALE GENOMIC DNA]</scope>
    <source>
        <strain evidence="2 3">BH38</strain>
    </source>
</reference>
<proteinExistence type="predicted"/>
<dbReference type="AlphaFoldDB" id="A0A387HMJ4"/>
<dbReference type="InterPro" id="IPR029058">
    <property type="entry name" value="AB_hydrolase_fold"/>
</dbReference>
<name>A0A387HMJ4_9ACTN</name>
<organism evidence="2 3">
    <name type="scientific">Streptomyces hundungensis</name>
    <dbReference type="NCBI Taxonomy" id="1077946"/>
    <lineage>
        <taxon>Bacteria</taxon>
        <taxon>Bacillati</taxon>
        <taxon>Actinomycetota</taxon>
        <taxon>Actinomycetes</taxon>
        <taxon>Kitasatosporales</taxon>
        <taxon>Streptomycetaceae</taxon>
        <taxon>Streptomyces</taxon>
    </lineage>
</organism>
<protein>
    <recommendedName>
        <fullName evidence="1">Serine aminopeptidase S33 domain-containing protein</fullName>
    </recommendedName>
</protein>
<gene>
    <name evidence="2" type="ORF">DWB77_07363</name>
</gene>
<dbReference type="KEGG" id="shun:DWB77_07363"/>
<feature type="domain" description="Serine aminopeptidase S33" evidence="1">
    <location>
        <begin position="49"/>
        <end position="116"/>
    </location>
</feature>